<organism evidence="1 2">
    <name type="scientific">Enterobacillus tribolii</name>
    <dbReference type="NCBI Taxonomy" id="1487935"/>
    <lineage>
        <taxon>Bacteria</taxon>
        <taxon>Pseudomonadati</taxon>
        <taxon>Pseudomonadota</taxon>
        <taxon>Gammaproteobacteria</taxon>
        <taxon>Enterobacterales</taxon>
        <taxon>Hafniaceae</taxon>
        <taxon>Enterobacillus</taxon>
    </lineage>
</organism>
<dbReference type="OrthoDB" id="6829668at2"/>
<dbReference type="InterPro" id="IPR011043">
    <property type="entry name" value="Gal_Oxase/kelch_b-propeller"/>
</dbReference>
<evidence type="ECO:0000313" key="1">
    <source>
        <dbReference type="EMBL" id="RDK89355.1"/>
    </source>
</evidence>
<sequence length="318" mass="35910">MQAMISKQFWSEFCEGYSFKDCAIHGENKIYLLAEEDRKHEEQIAKMRVLILAQVNEKIEYGYVNFDESFWATIGISEQPLKQGVIIQVLGGSVVPVGGGRSVWPTESIKRDEMCVITKSKNIGGYIWATGSKREIFKRTGIDQWIAVDAGLVKNPSSPHHDEVGFLGIDGFSQNDIYAVGGLGDIWHYDGTLWHQCGFPTNDKLTAVCCAEEGFVYVASRYKLWKGRLNQWEAVHELSLANYIHDLCWFDNRLWGCGPFDFFCWDGKTLEENVTSQDSELTLMGSMDCSAGFLLVAGSKSVRTFDGRQWHTIVPGRM</sequence>
<proteinExistence type="predicted"/>
<dbReference type="AlphaFoldDB" id="A0A370QLV0"/>
<name>A0A370QLV0_9GAMM</name>
<dbReference type="EMBL" id="QRAP01000007">
    <property type="protein sequence ID" value="RDK89355.1"/>
    <property type="molecule type" value="Genomic_DNA"/>
</dbReference>
<protein>
    <submittedName>
        <fullName evidence="1">Uncharacterized protein</fullName>
    </submittedName>
</protein>
<dbReference type="SUPFAM" id="SSF50965">
    <property type="entry name" value="Galactose oxidase, central domain"/>
    <property type="match status" value="1"/>
</dbReference>
<keyword evidence="2" id="KW-1185">Reference proteome</keyword>
<gene>
    <name evidence="1" type="ORF">C8D90_1075</name>
</gene>
<comment type="caution">
    <text evidence="1">The sequence shown here is derived from an EMBL/GenBank/DDBJ whole genome shotgun (WGS) entry which is preliminary data.</text>
</comment>
<dbReference type="RefSeq" id="WP_115459237.1">
    <property type="nucleotide sequence ID" value="NZ_QRAP01000007.1"/>
</dbReference>
<evidence type="ECO:0000313" key="2">
    <source>
        <dbReference type="Proteomes" id="UP000254848"/>
    </source>
</evidence>
<accession>A0A370QLV0</accession>
<dbReference type="Proteomes" id="UP000254848">
    <property type="component" value="Unassembled WGS sequence"/>
</dbReference>
<reference evidence="1 2" key="1">
    <citation type="submission" date="2018-07" db="EMBL/GenBank/DDBJ databases">
        <title>Genomic Encyclopedia of Type Strains, Phase IV (KMG-IV): sequencing the most valuable type-strain genomes for metagenomic binning, comparative biology and taxonomic classification.</title>
        <authorList>
            <person name="Goeker M."/>
        </authorList>
    </citation>
    <scope>NUCLEOTIDE SEQUENCE [LARGE SCALE GENOMIC DNA]</scope>
    <source>
        <strain evidence="1 2">DSM 103736</strain>
    </source>
</reference>